<dbReference type="Proteomes" id="UP000325141">
    <property type="component" value="Unassembled WGS sequence"/>
</dbReference>
<evidence type="ECO:0000313" key="1">
    <source>
        <dbReference type="EMBL" id="KAA5533918.1"/>
    </source>
</evidence>
<protein>
    <submittedName>
        <fullName evidence="1">Uncharacterized protein</fullName>
    </submittedName>
</protein>
<name>A0A5M6CFD6_9FLAO</name>
<reference evidence="1 2" key="1">
    <citation type="submission" date="2019-09" db="EMBL/GenBank/DDBJ databases">
        <title>Genome sequence and assembly of Flavobacterium sp.</title>
        <authorList>
            <person name="Chhetri G."/>
        </authorList>
    </citation>
    <scope>NUCLEOTIDE SEQUENCE [LARGE SCALE GENOMIC DNA]</scope>
    <source>
        <strain evidence="1 2">SNL9</strain>
    </source>
</reference>
<accession>A0A5M6CFD6</accession>
<proteinExistence type="predicted"/>
<comment type="caution">
    <text evidence="1">The sequence shown here is derived from an EMBL/GenBank/DDBJ whole genome shotgun (WGS) entry which is preliminary data.</text>
</comment>
<keyword evidence="2" id="KW-1185">Reference proteome</keyword>
<dbReference type="EMBL" id="VWSG01000008">
    <property type="protein sequence ID" value="KAA5533918.1"/>
    <property type="molecule type" value="Genomic_DNA"/>
</dbReference>
<gene>
    <name evidence="1" type="ORF">F0460_11330</name>
</gene>
<dbReference type="AlphaFoldDB" id="A0A5M6CFD6"/>
<sequence>MRQLNSIELKEKFEDYSSDIRYCDVDQLTIKVNQFIFFLRDQPISKRILERIENDFKSLRSNLTVDQFQRNGKYYRDLLEQLYSRELQGAFGYFYIIEKFEINPKYRTHYLDDVGKWYGEKDYNEENDRFKSYFFIPFIELFEWFLRESETINPNDYFSEETQQNIIARIDVLEENLSLKLNIGNQIVFEEVEEVKDLITFLNKKNWFEVIKGKFVDLALAEVISKEVANTIVESITGNKIDLFR</sequence>
<organism evidence="1 2">
    <name type="scientific">Paenimyroides baculatum</name>
    <dbReference type="NCBI Taxonomy" id="2608000"/>
    <lineage>
        <taxon>Bacteria</taxon>
        <taxon>Pseudomonadati</taxon>
        <taxon>Bacteroidota</taxon>
        <taxon>Flavobacteriia</taxon>
        <taxon>Flavobacteriales</taxon>
        <taxon>Flavobacteriaceae</taxon>
        <taxon>Paenimyroides</taxon>
    </lineage>
</organism>
<evidence type="ECO:0000313" key="2">
    <source>
        <dbReference type="Proteomes" id="UP000325141"/>
    </source>
</evidence>
<dbReference type="RefSeq" id="WP_150013294.1">
    <property type="nucleotide sequence ID" value="NZ_VWSG01000008.1"/>
</dbReference>